<dbReference type="GO" id="GO:0003924">
    <property type="term" value="F:GTPase activity"/>
    <property type="evidence" value="ECO:0007669"/>
    <property type="project" value="UniProtKB-UniRule"/>
</dbReference>
<dbReference type="NCBIfam" id="TIGR00231">
    <property type="entry name" value="small_GTP"/>
    <property type="match status" value="1"/>
</dbReference>
<dbReference type="InterPro" id="IPR027417">
    <property type="entry name" value="P-loop_NTPase"/>
</dbReference>
<dbReference type="PROSITE" id="PS50823">
    <property type="entry name" value="KH_TYPE_2"/>
    <property type="match status" value="1"/>
</dbReference>
<dbReference type="CDD" id="cd04163">
    <property type="entry name" value="Era"/>
    <property type="match status" value="1"/>
</dbReference>
<comment type="subcellular location">
    <subcellularLocation>
        <location evidence="6">Cytoplasm</location>
    </subcellularLocation>
    <subcellularLocation>
        <location evidence="6">Cell membrane</location>
        <topology evidence="6">Peripheral membrane protein</topology>
    </subcellularLocation>
</comment>
<evidence type="ECO:0000256" key="3">
    <source>
        <dbReference type="ARBA" id="ARBA00022741"/>
    </source>
</evidence>
<dbReference type="CDD" id="cd22534">
    <property type="entry name" value="KH-II_Era"/>
    <property type="match status" value="1"/>
</dbReference>
<evidence type="ECO:0000313" key="12">
    <source>
        <dbReference type="Proteomes" id="UP000030700"/>
    </source>
</evidence>
<dbReference type="InterPro" id="IPR004044">
    <property type="entry name" value="KH_dom_type_2"/>
</dbReference>
<dbReference type="STRING" id="1499966.U14_03925"/>
<feature type="binding site" evidence="6">
    <location>
        <begin position="125"/>
        <end position="128"/>
    </location>
    <ligand>
        <name>GTP</name>
        <dbReference type="ChEBI" id="CHEBI:37565"/>
    </ligand>
</feature>
<feature type="region of interest" description="G4" evidence="7">
    <location>
        <begin position="125"/>
        <end position="128"/>
    </location>
</feature>
<dbReference type="GO" id="GO:0043024">
    <property type="term" value="F:ribosomal small subunit binding"/>
    <property type="evidence" value="ECO:0007669"/>
    <property type="project" value="TreeGrafter"/>
</dbReference>
<dbReference type="FunFam" id="3.30.300.20:FF:000003">
    <property type="entry name" value="GTPase Era"/>
    <property type="match status" value="1"/>
</dbReference>
<comment type="subunit">
    <text evidence="6">Monomer.</text>
</comment>
<evidence type="ECO:0000256" key="8">
    <source>
        <dbReference type="RuleBase" id="RU003761"/>
    </source>
</evidence>
<keyword evidence="3 6" id="KW-0547">Nucleotide-binding</keyword>
<comment type="similarity">
    <text evidence="1 6 7 8">Belongs to the TRAFAC class TrmE-Era-EngA-EngB-Septin-like GTPase superfamily. Era GTPase family.</text>
</comment>
<keyword evidence="6" id="KW-0699">rRNA-binding</keyword>
<keyword evidence="6" id="KW-0690">Ribosome biogenesis</keyword>
<dbReference type="AlphaFoldDB" id="A0A0S6W4V7"/>
<feature type="binding site" evidence="6">
    <location>
        <begin position="16"/>
        <end position="23"/>
    </location>
    <ligand>
        <name>GTP</name>
        <dbReference type="ChEBI" id="CHEBI:37565"/>
    </ligand>
</feature>
<sequence>MKQEMAFHSGFIAIIGRTNVGKSTFLNRVLKQKIAIMSDKPQTTRNKIMGIYHGEHAQIIFLDTPGFHKPQHRLNEYMIRTAINTLEGIDAVLYVIEPEKKIGPGDRYILNMLQGVKTPVILGVNKIDLVPQREELLPMISAYSEAFPFAEIIPFSALADENVEHTIETLIRYLPEGPQYYPDDMVTDQPERFIVGELIREQVLQTTREEIPYSIAVVVEEMKARDTKELIDITATIYVERPSQKGILIGKSGETLKRIGSFARREIEQILGSKIFLTLWVKVRKNWRMNEQDLRKLGYTES</sequence>
<keyword evidence="12" id="KW-1185">Reference proteome</keyword>
<feature type="region of interest" description="G2" evidence="7">
    <location>
        <begin position="42"/>
        <end position="46"/>
    </location>
</feature>
<reference evidence="11" key="1">
    <citation type="journal article" date="2015" name="PeerJ">
        <title>First genomic representation of candidate bacterial phylum KSB3 points to enhanced environmental sensing as a trigger of wastewater bulking.</title>
        <authorList>
            <person name="Sekiguchi Y."/>
            <person name="Ohashi A."/>
            <person name="Parks D.H."/>
            <person name="Yamauchi T."/>
            <person name="Tyson G.W."/>
            <person name="Hugenholtz P."/>
        </authorList>
    </citation>
    <scope>NUCLEOTIDE SEQUENCE [LARGE SCALE GENOMIC DNA]</scope>
</reference>
<name>A0A0S6W4V7_9BACT</name>
<dbReference type="GO" id="GO:0005525">
    <property type="term" value="F:GTP binding"/>
    <property type="evidence" value="ECO:0007669"/>
    <property type="project" value="UniProtKB-UniRule"/>
</dbReference>
<dbReference type="Pfam" id="PF07650">
    <property type="entry name" value="KH_2"/>
    <property type="match status" value="1"/>
</dbReference>
<dbReference type="InterPro" id="IPR009019">
    <property type="entry name" value="KH_sf_prok-type"/>
</dbReference>
<evidence type="ECO:0000256" key="2">
    <source>
        <dbReference type="ARBA" id="ARBA00020484"/>
    </source>
</evidence>
<dbReference type="InterPro" id="IPR005662">
    <property type="entry name" value="GTPase_Era-like"/>
</dbReference>
<feature type="region of interest" description="G5" evidence="7">
    <location>
        <begin position="155"/>
        <end position="157"/>
    </location>
</feature>
<dbReference type="Gene3D" id="3.40.50.300">
    <property type="entry name" value="P-loop containing nucleotide triphosphate hydrolases"/>
    <property type="match status" value="1"/>
</dbReference>
<dbReference type="NCBIfam" id="TIGR00436">
    <property type="entry name" value="era"/>
    <property type="match status" value="1"/>
</dbReference>
<protein>
    <recommendedName>
        <fullName evidence="2 6">GTPase Era</fullName>
    </recommendedName>
</protein>
<dbReference type="InterPro" id="IPR006073">
    <property type="entry name" value="GTP-bd"/>
</dbReference>
<dbReference type="GO" id="GO:0005829">
    <property type="term" value="C:cytosol"/>
    <property type="evidence" value="ECO:0007669"/>
    <property type="project" value="TreeGrafter"/>
</dbReference>
<keyword evidence="6" id="KW-0472">Membrane</keyword>
<gene>
    <name evidence="6" type="primary">era</name>
    <name evidence="11" type="ORF">U14_03925</name>
</gene>
<evidence type="ECO:0000256" key="4">
    <source>
        <dbReference type="ARBA" id="ARBA00022884"/>
    </source>
</evidence>
<evidence type="ECO:0000256" key="5">
    <source>
        <dbReference type="ARBA" id="ARBA00023134"/>
    </source>
</evidence>
<organism evidence="11">
    <name type="scientific">Candidatus Moduliflexus flocculans</name>
    <dbReference type="NCBI Taxonomy" id="1499966"/>
    <lineage>
        <taxon>Bacteria</taxon>
        <taxon>Candidatus Moduliflexota</taxon>
        <taxon>Candidatus Moduliflexia</taxon>
        <taxon>Candidatus Moduliflexales</taxon>
        <taxon>Candidatus Moduliflexaceae</taxon>
    </lineage>
</organism>
<dbReference type="PANTHER" id="PTHR42698">
    <property type="entry name" value="GTPASE ERA"/>
    <property type="match status" value="1"/>
</dbReference>
<feature type="region of interest" description="G3" evidence="7">
    <location>
        <begin position="63"/>
        <end position="66"/>
    </location>
</feature>
<proteinExistence type="inferred from homology"/>
<keyword evidence="5 6" id="KW-0342">GTP-binding</keyword>
<feature type="domain" description="KH type-2" evidence="9">
    <location>
        <begin position="207"/>
        <end position="285"/>
    </location>
</feature>
<dbReference type="PRINTS" id="PR00449">
    <property type="entry name" value="RASTRNSFRMNG"/>
</dbReference>
<evidence type="ECO:0000313" key="11">
    <source>
        <dbReference type="EMBL" id="GAK52670.1"/>
    </source>
</evidence>
<keyword evidence="4 6" id="KW-0694">RNA-binding</keyword>
<evidence type="ECO:0000256" key="6">
    <source>
        <dbReference type="HAMAP-Rule" id="MF_00367"/>
    </source>
</evidence>
<dbReference type="PROSITE" id="PS51713">
    <property type="entry name" value="G_ERA"/>
    <property type="match status" value="1"/>
</dbReference>
<dbReference type="Gene3D" id="3.30.300.20">
    <property type="match status" value="1"/>
</dbReference>
<dbReference type="NCBIfam" id="NF000908">
    <property type="entry name" value="PRK00089.1"/>
    <property type="match status" value="1"/>
</dbReference>
<evidence type="ECO:0000256" key="7">
    <source>
        <dbReference type="PROSITE-ProRule" id="PRU01050"/>
    </source>
</evidence>
<dbReference type="InterPro" id="IPR030388">
    <property type="entry name" value="G_ERA_dom"/>
</dbReference>
<dbReference type="SUPFAM" id="SSF52540">
    <property type="entry name" value="P-loop containing nucleoside triphosphate hydrolases"/>
    <property type="match status" value="1"/>
</dbReference>
<dbReference type="InterPro" id="IPR005225">
    <property type="entry name" value="Small_GTP-bd"/>
</dbReference>
<dbReference type="FunFam" id="3.40.50.300:FF:000094">
    <property type="entry name" value="GTPase Era"/>
    <property type="match status" value="1"/>
</dbReference>
<dbReference type="Pfam" id="PF01926">
    <property type="entry name" value="MMR_HSR1"/>
    <property type="match status" value="1"/>
</dbReference>
<dbReference type="EMBL" id="DF820459">
    <property type="protein sequence ID" value="GAK52670.1"/>
    <property type="molecule type" value="Genomic_DNA"/>
</dbReference>
<dbReference type="SUPFAM" id="SSF54814">
    <property type="entry name" value="Prokaryotic type KH domain (KH-domain type II)"/>
    <property type="match status" value="1"/>
</dbReference>
<keyword evidence="6" id="KW-1003">Cell membrane</keyword>
<feature type="region of interest" description="G1" evidence="7">
    <location>
        <begin position="16"/>
        <end position="23"/>
    </location>
</feature>
<feature type="binding site" evidence="6">
    <location>
        <begin position="63"/>
        <end position="67"/>
    </location>
    <ligand>
        <name>GTP</name>
        <dbReference type="ChEBI" id="CHEBI:37565"/>
    </ligand>
</feature>
<feature type="domain" description="Era-type G" evidence="10">
    <location>
        <begin position="8"/>
        <end position="176"/>
    </location>
</feature>
<evidence type="ECO:0000259" key="9">
    <source>
        <dbReference type="PROSITE" id="PS50823"/>
    </source>
</evidence>
<comment type="function">
    <text evidence="6">An essential GTPase that binds both GDP and GTP, with rapid nucleotide exchange. Plays a role in 16S rRNA processing and 30S ribosomal subunit biogenesis and possibly also in cell cycle regulation and energy metabolism.</text>
</comment>
<accession>A0A0S6W4V7</accession>
<dbReference type="GO" id="GO:0000028">
    <property type="term" value="P:ribosomal small subunit assembly"/>
    <property type="evidence" value="ECO:0007669"/>
    <property type="project" value="TreeGrafter"/>
</dbReference>
<dbReference type="GO" id="GO:0070181">
    <property type="term" value="F:small ribosomal subunit rRNA binding"/>
    <property type="evidence" value="ECO:0007669"/>
    <property type="project" value="UniProtKB-UniRule"/>
</dbReference>
<evidence type="ECO:0000259" key="10">
    <source>
        <dbReference type="PROSITE" id="PS51713"/>
    </source>
</evidence>
<dbReference type="PANTHER" id="PTHR42698:SF1">
    <property type="entry name" value="GTPASE ERA, MITOCHONDRIAL"/>
    <property type="match status" value="1"/>
</dbReference>
<dbReference type="InterPro" id="IPR015946">
    <property type="entry name" value="KH_dom-like_a/b"/>
</dbReference>
<dbReference type="HOGENOM" id="CLU_038009_1_0_0"/>
<evidence type="ECO:0000256" key="1">
    <source>
        <dbReference type="ARBA" id="ARBA00007921"/>
    </source>
</evidence>
<dbReference type="Proteomes" id="UP000030700">
    <property type="component" value="Unassembled WGS sequence"/>
</dbReference>
<dbReference type="HAMAP" id="MF_00367">
    <property type="entry name" value="GTPase_Era"/>
    <property type="match status" value="1"/>
</dbReference>
<dbReference type="GO" id="GO:0005886">
    <property type="term" value="C:plasma membrane"/>
    <property type="evidence" value="ECO:0007669"/>
    <property type="project" value="UniProtKB-SubCell"/>
</dbReference>
<keyword evidence="6" id="KW-0963">Cytoplasm</keyword>